<organism evidence="1 2">
    <name type="scientific">Eretmocerus hayati</name>
    <dbReference type="NCBI Taxonomy" id="131215"/>
    <lineage>
        <taxon>Eukaryota</taxon>
        <taxon>Metazoa</taxon>
        <taxon>Ecdysozoa</taxon>
        <taxon>Arthropoda</taxon>
        <taxon>Hexapoda</taxon>
        <taxon>Insecta</taxon>
        <taxon>Pterygota</taxon>
        <taxon>Neoptera</taxon>
        <taxon>Endopterygota</taxon>
        <taxon>Hymenoptera</taxon>
        <taxon>Apocrita</taxon>
        <taxon>Proctotrupomorpha</taxon>
        <taxon>Chalcidoidea</taxon>
        <taxon>Aphelinidae</taxon>
        <taxon>Aphelininae</taxon>
        <taxon>Eretmocerus</taxon>
    </lineage>
</organism>
<dbReference type="Proteomes" id="UP001239111">
    <property type="component" value="Chromosome 4"/>
</dbReference>
<accession>A0ACC2NAA4</accession>
<keyword evidence="2" id="KW-1185">Reference proteome</keyword>
<proteinExistence type="predicted"/>
<protein>
    <submittedName>
        <fullName evidence="1">Uncharacterized protein</fullName>
    </submittedName>
</protein>
<evidence type="ECO:0000313" key="2">
    <source>
        <dbReference type="Proteomes" id="UP001239111"/>
    </source>
</evidence>
<sequence>MHADVVGLLRDLVAFLERLSDLELPEAMQTGRDELLKRSKDVLESSTHTMSDSPEPYLYMSRGRTSSSYNNSIFSTGTTLADVNDVDDETDKPQEYVSPDNQRQLMQRGSLHYYETFQDFKEEKGKENGKTDAEKEIDDLVMLYVSFSAAQAKEKSVKCGTLLHLRRERKMFAPFNVFWLNRRCWASLVGNHLLLYANERESRPMLVIGLRGYSSRAAPDTMGKETRRGESAFELYCPGDRTFQFVAKNNQEMREWLQAFKHRSNSDENNGSEGSRKPRSLSEILELESNERMCIERVRQEKISRERELVMQQKEMTKREAGGSPKSKSSSKSKDTKDTKGSKQNYNQDQSSKSSTSEKEKLDEISSITSSSTTTTKEDAPPLPARRGRLPSLPSQERVSYEPREELYDEEGLYHRIEDIRAQQQEKQRQREYQNCPLGKPLEASRTKTTVDLLQETYDDVETCVNNVRDKLTEVVEPLETYDDVHSIQTKDVSNADFASHDDVQVSSETSRSSCTPTKETKIKSPKHSSCKATTPKRSFLDRVRSLKDVTTKKDEKKASIGKSSTPPPSTPITKSETPELPSYDDVSILSESQRKQRDQQQKQQEEVHEEEEYLTPPPPRPIYSRPPTIIKCATPIVPVDEIYDDIGSGPQPELNGCKGCANVDVIKNYPKNGSFLSDLQLSIEREHYQVPRSNRPATAPPNPPNSTPPNRDELYDDVALSETFKTRPRDPVIASSVWSRIGGAAAKSVPRIFDRSTSQIDEDTSNNVNRNNIDSNENDGAGVLSGSASAKVKPLHNLITKMESSLGKGSPVKIVGNN</sequence>
<name>A0ACC2NAA4_9HYME</name>
<dbReference type="EMBL" id="CM056744">
    <property type="protein sequence ID" value="KAJ8667979.1"/>
    <property type="molecule type" value="Genomic_DNA"/>
</dbReference>
<evidence type="ECO:0000313" key="1">
    <source>
        <dbReference type="EMBL" id="KAJ8667979.1"/>
    </source>
</evidence>
<gene>
    <name evidence="1" type="ORF">QAD02_009642</name>
</gene>
<reference evidence="1" key="1">
    <citation type="submission" date="2023-04" db="EMBL/GenBank/DDBJ databases">
        <title>A chromosome-level genome assembly of the parasitoid wasp Eretmocerus hayati.</title>
        <authorList>
            <person name="Zhong Y."/>
            <person name="Liu S."/>
            <person name="Liu Y."/>
        </authorList>
    </citation>
    <scope>NUCLEOTIDE SEQUENCE</scope>
    <source>
        <strain evidence="1">ZJU_SS_LIU_2023</strain>
    </source>
</reference>
<comment type="caution">
    <text evidence="1">The sequence shown here is derived from an EMBL/GenBank/DDBJ whole genome shotgun (WGS) entry which is preliminary data.</text>
</comment>